<dbReference type="GO" id="GO:0005975">
    <property type="term" value="P:carbohydrate metabolic process"/>
    <property type="evidence" value="ECO:0007669"/>
    <property type="project" value="InterPro"/>
</dbReference>
<organism evidence="12 13">
    <name type="scientific">Galdieria partita</name>
    <dbReference type="NCBI Taxonomy" id="83374"/>
    <lineage>
        <taxon>Eukaryota</taxon>
        <taxon>Rhodophyta</taxon>
        <taxon>Bangiophyceae</taxon>
        <taxon>Galdieriales</taxon>
        <taxon>Galdieriaceae</taxon>
        <taxon>Galdieria</taxon>
    </lineage>
</organism>
<dbReference type="AlphaFoldDB" id="A0A9C7PV07"/>
<dbReference type="EC" id="1.1.1.8" evidence="9"/>
<dbReference type="PRINTS" id="PR00077">
    <property type="entry name" value="GPDHDRGNASE"/>
</dbReference>
<comment type="similarity">
    <text evidence="1 8">Belongs to the NAD-dependent glycerol-3-phosphate dehydrogenase family.</text>
</comment>
<evidence type="ECO:0000256" key="6">
    <source>
        <dbReference type="PIRSR" id="PIRSR000114-2"/>
    </source>
</evidence>
<evidence type="ECO:0000256" key="1">
    <source>
        <dbReference type="ARBA" id="ARBA00011009"/>
    </source>
</evidence>
<dbReference type="InterPro" id="IPR011128">
    <property type="entry name" value="G3P_DH_NAD-dep_N"/>
</dbReference>
<dbReference type="FunFam" id="3.40.50.720:FF:000365">
    <property type="entry name" value="Glycerol-3-phosphate dehydrogenase [NAD(+)]"/>
    <property type="match status" value="1"/>
</dbReference>
<dbReference type="InterPro" id="IPR013328">
    <property type="entry name" value="6PGD_dom2"/>
</dbReference>
<dbReference type="GO" id="GO:0042803">
    <property type="term" value="F:protein homodimerization activity"/>
    <property type="evidence" value="ECO:0007669"/>
    <property type="project" value="InterPro"/>
</dbReference>
<protein>
    <recommendedName>
        <fullName evidence="9">Glycerol-3-phosphate dehydrogenase [NAD(+)]</fullName>
        <ecNumber evidence="9">1.1.1.8</ecNumber>
    </recommendedName>
</protein>
<dbReference type="GO" id="GO:0046168">
    <property type="term" value="P:glycerol-3-phosphate catabolic process"/>
    <property type="evidence" value="ECO:0007669"/>
    <property type="project" value="UniProtKB-UniRule"/>
</dbReference>
<feature type="binding site" evidence="7">
    <location>
        <position position="297"/>
    </location>
    <ligand>
        <name>NAD(+)</name>
        <dbReference type="ChEBI" id="CHEBI:57540"/>
    </ligand>
</feature>
<dbReference type="InterPro" id="IPR036291">
    <property type="entry name" value="NAD(P)-bd_dom_sf"/>
</dbReference>
<reference evidence="12" key="1">
    <citation type="journal article" date="2022" name="Proc. Natl. Acad. Sci. U.S.A.">
        <title>Life cycle and functional genomics of the unicellular red alga Galdieria for elucidating algal and plant evolution and industrial use.</title>
        <authorList>
            <person name="Hirooka S."/>
            <person name="Itabashi T."/>
            <person name="Ichinose T.M."/>
            <person name="Onuma R."/>
            <person name="Fujiwara T."/>
            <person name="Yamashita S."/>
            <person name="Jong L.W."/>
            <person name="Tomita R."/>
            <person name="Iwane A.H."/>
            <person name="Miyagishima S.Y."/>
        </authorList>
    </citation>
    <scope>NUCLEOTIDE SEQUENCE</scope>
    <source>
        <strain evidence="12">NBRC 102759</strain>
    </source>
</reference>
<evidence type="ECO:0000256" key="4">
    <source>
        <dbReference type="ARBA" id="ARBA00048683"/>
    </source>
</evidence>
<reference evidence="12" key="2">
    <citation type="submission" date="2022-01" db="EMBL/GenBank/DDBJ databases">
        <authorList>
            <person name="Hirooka S."/>
            <person name="Miyagishima S.Y."/>
        </authorList>
    </citation>
    <scope>NUCLEOTIDE SEQUENCE</scope>
    <source>
        <strain evidence="12">NBRC 102759</strain>
    </source>
</reference>
<evidence type="ECO:0000256" key="7">
    <source>
        <dbReference type="PIRSR" id="PIRSR000114-3"/>
    </source>
</evidence>
<dbReference type="PROSITE" id="PS00957">
    <property type="entry name" value="NAD_G3PDH"/>
    <property type="match status" value="1"/>
</dbReference>
<evidence type="ECO:0000256" key="2">
    <source>
        <dbReference type="ARBA" id="ARBA00023002"/>
    </source>
</evidence>
<keyword evidence="3 7" id="KW-0520">NAD</keyword>
<dbReference type="SUPFAM" id="SSF51735">
    <property type="entry name" value="NAD(P)-binding Rossmann-fold domains"/>
    <property type="match status" value="1"/>
</dbReference>
<dbReference type="GO" id="GO:0005829">
    <property type="term" value="C:cytosol"/>
    <property type="evidence" value="ECO:0007669"/>
    <property type="project" value="TreeGrafter"/>
</dbReference>
<feature type="domain" description="Glycerol-3-phosphate dehydrogenase NAD-dependent N-terminal" evidence="10">
    <location>
        <begin position="8"/>
        <end position="173"/>
    </location>
</feature>
<evidence type="ECO:0000256" key="5">
    <source>
        <dbReference type="PIRSR" id="PIRSR000114-1"/>
    </source>
</evidence>
<dbReference type="InterPro" id="IPR006168">
    <property type="entry name" value="G3P_DH_NAD-dep"/>
</dbReference>
<dbReference type="Pfam" id="PF07479">
    <property type="entry name" value="NAD_Gly3P_dh_C"/>
    <property type="match status" value="1"/>
</dbReference>
<comment type="catalytic activity">
    <reaction evidence="4 9">
        <text>sn-glycerol 3-phosphate + NAD(+) = dihydroxyacetone phosphate + NADH + H(+)</text>
        <dbReference type="Rhea" id="RHEA:11092"/>
        <dbReference type="ChEBI" id="CHEBI:15378"/>
        <dbReference type="ChEBI" id="CHEBI:57540"/>
        <dbReference type="ChEBI" id="CHEBI:57597"/>
        <dbReference type="ChEBI" id="CHEBI:57642"/>
        <dbReference type="ChEBI" id="CHEBI:57945"/>
        <dbReference type="EC" id="1.1.1.8"/>
    </reaction>
</comment>
<dbReference type="Gene3D" id="3.40.50.720">
    <property type="entry name" value="NAD(P)-binding Rossmann-like Domain"/>
    <property type="match status" value="1"/>
</dbReference>
<dbReference type="Gene3D" id="1.10.1040.10">
    <property type="entry name" value="N-(1-d-carboxylethyl)-l-norvaline Dehydrogenase, domain 2"/>
    <property type="match status" value="1"/>
</dbReference>
<dbReference type="InterPro" id="IPR006109">
    <property type="entry name" value="G3P_DH_NAD-dep_C"/>
</dbReference>
<evidence type="ECO:0000313" key="12">
    <source>
        <dbReference type="EMBL" id="GJQ10964.1"/>
    </source>
</evidence>
<dbReference type="GO" id="GO:0141152">
    <property type="term" value="F:glycerol-3-phosphate dehydrogenase (NAD+) activity"/>
    <property type="evidence" value="ECO:0007669"/>
    <property type="project" value="UniProtKB-UniRule"/>
</dbReference>
<dbReference type="PANTHER" id="PTHR11728:SF8">
    <property type="entry name" value="GLYCEROL-3-PHOSPHATE DEHYDROGENASE [NAD(+)]-RELATED"/>
    <property type="match status" value="1"/>
</dbReference>
<accession>A0A9C7PV07</accession>
<gene>
    <name evidence="12" type="ORF">GpartN1_g2755.t1</name>
</gene>
<evidence type="ECO:0000313" key="13">
    <source>
        <dbReference type="Proteomes" id="UP001061958"/>
    </source>
</evidence>
<feature type="binding site" evidence="6">
    <location>
        <begin position="270"/>
        <end position="271"/>
    </location>
    <ligand>
        <name>substrate</name>
    </ligand>
</feature>
<name>A0A9C7PV07_9RHOD</name>
<feature type="binding site" evidence="7">
    <location>
        <position position="99"/>
    </location>
    <ligand>
        <name>NAD(+)</name>
        <dbReference type="ChEBI" id="CHEBI:57540"/>
    </ligand>
</feature>
<dbReference type="InterPro" id="IPR017751">
    <property type="entry name" value="G3P_DH_NAD-dep_euk"/>
</dbReference>
<dbReference type="NCBIfam" id="TIGR03376">
    <property type="entry name" value="glycerol3P_DH"/>
    <property type="match status" value="1"/>
</dbReference>
<dbReference type="SUPFAM" id="SSF48179">
    <property type="entry name" value="6-phosphogluconate dehydrogenase C-terminal domain-like"/>
    <property type="match status" value="1"/>
</dbReference>
<proteinExistence type="inferred from homology"/>
<feature type="domain" description="Glycerol-3-phosphate dehydrogenase NAD-dependent C-terminal" evidence="11">
    <location>
        <begin position="195"/>
        <end position="340"/>
    </location>
</feature>
<dbReference type="FunFam" id="1.10.1040.10:FF:000004">
    <property type="entry name" value="Glycerol-3-phosphate dehydrogenase [NAD(+)]"/>
    <property type="match status" value="1"/>
</dbReference>
<sequence>MSSQQERVVIIGSGNWGSAASRLIGKNVTKSSRFEDRVNMWVYEEVLNGQKLTEIINTQHENVKYLPGYKLPKNIVAVPDIVEAVKGATVLVFVVPHQFIRNLCKQMKSAISSHCRGISLIKGIDFNESGPLLITDIIKSELNIPMCALSGANIANEIAAEKFCETTIGYENLEDGELMKELFHDDMFRVGLVKDVAGVQVCGALKNVIALGAGFCDALEMGNNTKSALMRIGLIEMQRFAKKYYSNVKVETFMESCGVADLITTCYGGRNRKCAEAFIRTKKSWNVLEEELLNGQKLQGTTTAKDVYLTLKKDNALEEFPHMVTIYRIAFEGLPVERIVLDI</sequence>
<feature type="binding site" evidence="7">
    <location>
        <position position="270"/>
    </location>
    <ligand>
        <name>NAD(+)</name>
        <dbReference type="ChEBI" id="CHEBI:57540"/>
    </ligand>
</feature>
<keyword evidence="2 8" id="KW-0560">Oxidoreductase</keyword>
<dbReference type="Pfam" id="PF01210">
    <property type="entry name" value="NAD_Gly3P_dh_N"/>
    <property type="match status" value="1"/>
</dbReference>
<keyword evidence="13" id="KW-1185">Reference proteome</keyword>
<evidence type="ECO:0000256" key="3">
    <source>
        <dbReference type="ARBA" id="ARBA00023027"/>
    </source>
</evidence>
<dbReference type="InterPro" id="IPR008927">
    <property type="entry name" value="6-PGluconate_DH-like_C_sf"/>
</dbReference>
<feature type="binding site" evidence="7">
    <location>
        <position position="155"/>
    </location>
    <ligand>
        <name>NAD(+)</name>
        <dbReference type="ChEBI" id="CHEBI:57540"/>
    </ligand>
</feature>
<dbReference type="PIRSF" id="PIRSF000114">
    <property type="entry name" value="Glycerol-3-P_dh"/>
    <property type="match status" value="1"/>
</dbReference>
<evidence type="ECO:0000256" key="8">
    <source>
        <dbReference type="RuleBase" id="RU000437"/>
    </source>
</evidence>
<dbReference type="PANTHER" id="PTHR11728">
    <property type="entry name" value="GLYCEROL-3-PHOSPHATE DEHYDROGENASE"/>
    <property type="match status" value="1"/>
</dbReference>
<comment type="caution">
    <text evidence="12">The sequence shown here is derived from an EMBL/GenBank/DDBJ whole genome shotgun (WGS) entry which is preliminary data.</text>
</comment>
<evidence type="ECO:0000259" key="10">
    <source>
        <dbReference type="Pfam" id="PF01210"/>
    </source>
</evidence>
<feature type="binding site" evidence="7">
    <location>
        <begin position="12"/>
        <end position="17"/>
    </location>
    <ligand>
        <name>NAD(+)</name>
        <dbReference type="ChEBI" id="CHEBI:57540"/>
    </ligand>
</feature>
<evidence type="ECO:0000259" key="11">
    <source>
        <dbReference type="Pfam" id="PF07479"/>
    </source>
</evidence>
<dbReference type="OrthoDB" id="10263760at2759"/>
<dbReference type="Proteomes" id="UP001061958">
    <property type="component" value="Unassembled WGS sequence"/>
</dbReference>
<dbReference type="EMBL" id="BQMJ01000020">
    <property type="protein sequence ID" value="GJQ10964.1"/>
    <property type="molecule type" value="Genomic_DNA"/>
</dbReference>
<feature type="binding site" evidence="7">
    <location>
        <position position="299"/>
    </location>
    <ligand>
        <name>NAD(+)</name>
        <dbReference type="ChEBI" id="CHEBI:57540"/>
    </ligand>
</feature>
<feature type="active site" description="Proton acceptor" evidence="5">
    <location>
        <position position="206"/>
    </location>
</feature>
<evidence type="ECO:0000256" key="9">
    <source>
        <dbReference type="RuleBase" id="RU361243"/>
    </source>
</evidence>
<dbReference type="GO" id="GO:0051287">
    <property type="term" value="F:NAD binding"/>
    <property type="evidence" value="ECO:0007669"/>
    <property type="project" value="UniProtKB-UniRule"/>
</dbReference>
<feature type="binding site" evidence="6">
    <location>
        <position position="122"/>
    </location>
    <ligand>
        <name>substrate</name>
    </ligand>
</feature>